<accession>A0A8C5PLH9</accession>
<evidence type="ECO:0000313" key="2">
    <source>
        <dbReference type="Proteomes" id="UP000694569"/>
    </source>
</evidence>
<dbReference type="Proteomes" id="UP000694569">
    <property type="component" value="Unplaced"/>
</dbReference>
<dbReference type="PANTHER" id="PTHR21301">
    <property type="entry name" value="REVERSE TRANSCRIPTASE"/>
    <property type="match status" value="1"/>
</dbReference>
<reference evidence="1" key="2">
    <citation type="submission" date="2025-09" db="UniProtKB">
        <authorList>
            <consortium name="Ensembl"/>
        </authorList>
    </citation>
    <scope>IDENTIFICATION</scope>
</reference>
<dbReference type="Ensembl" id="ENSLLET00000025557.1">
    <property type="protein sequence ID" value="ENSLLEP00000024614.1"/>
    <property type="gene ID" value="ENSLLEG00000015676.1"/>
</dbReference>
<evidence type="ECO:0000313" key="1">
    <source>
        <dbReference type="Ensembl" id="ENSLLEP00000024614.1"/>
    </source>
</evidence>
<name>A0A8C5PLH9_9ANUR</name>
<dbReference type="AlphaFoldDB" id="A0A8C5PLH9"/>
<sequence length="288" mass="33179">MKGIFNLSNKILTRSETSVLNKGLKFAPSNRLDKFGVFIDLQRFKRKLSLKKYFLKQPVEREVVQNCTPNVHTTLKNRSKFYPRHMVSDEIKMFEGLVMKDIEKLSTKLDKQNLTKEERMALKDLQKDPNIIIKPADKGGGIVIWSKESYKEEALRLLDDNSTYTKLTKDPVSEIRHKLIPFLQEGLDKNILNKSEFDYLSIEFTKVPHFYILPKVHKDPLKPPGRPIVAGIDSISSRLSEYVDVLLQPLVCKIPSHLKDTISMLQLLKGAIWQKGDLLVTCDVHSYI</sequence>
<dbReference type="OrthoDB" id="9908600at2759"/>
<reference evidence="1" key="1">
    <citation type="submission" date="2025-08" db="UniProtKB">
        <authorList>
            <consortium name="Ensembl"/>
        </authorList>
    </citation>
    <scope>IDENTIFICATION</scope>
</reference>
<dbReference type="PANTHER" id="PTHR21301:SF12">
    <property type="match status" value="1"/>
</dbReference>
<organism evidence="1 2">
    <name type="scientific">Leptobrachium leishanense</name>
    <name type="common">Leishan spiny toad</name>
    <dbReference type="NCBI Taxonomy" id="445787"/>
    <lineage>
        <taxon>Eukaryota</taxon>
        <taxon>Metazoa</taxon>
        <taxon>Chordata</taxon>
        <taxon>Craniata</taxon>
        <taxon>Vertebrata</taxon>
        <taxon>Euteleostomi</taxon>
        <taxon>Amphibia</taxon>
        <taxon>Batrachia</taxon>
        <taxon>Anura</taxon>
        <taxon>Pelobatoidea</taxon>
        <taxon>Megophryidae</taxon>
        <taxon>Leptobrachium</taxon>
    </lineage>
</organism>
<proteinExistence type="predicted"/>
<dbReference type="GeneTree" id="ENSGT00940000154669"/>
<keyword evidence="2" id="KW-1185">Reference proteome</keyword>
<protein>
    <submittedName>
        <fullName evidence="1">Uncharacterized protein</fullName>
    </submittedName>
</protein>